<evidence type="ECO:0000256" key="6">
    <source>
        <dbReference type="ARBA" id="ARBA00022989"/>
    </source>
</evidence>
<dbReference type="Proteomes" id="UP000055024">
    <property type="component" value="Unassembled WGS sequence"/>
</dbReference>
<feature type="compositionally biased region" description="Basic residues" evidence="8">
    <location>
        <begin position="90"/>
        <end position="102"/>
    </location>
</feature>
<evidence type="ECO:0000313" key="9">
    <source>
        <dbReference type="EMBL" id="KRZ05224.1"/>
    </source>
</evidence>
<dbReference type="InterPro" id="IPR008506">
    <property type="entry name" value="SND2/TMEM208"/>
</dbReference>
<organism evidence="9 10">
    <name type="scientific">Trichinella zimbabwensis</name>
    <dbReference type="NCBI Taxonomy" id="268475"/>
    <lineage>
        <taxon>Eukaryota</taxon>
        <taxon>Metazoa</taxon>
        <taxon>Ecdysozoa</taxon>
        <taxon>Nematoda</taxon>
        <taxon>Enoplea</taxon>
        <taxon>Dorylaimia</taxon>
        <taxon>Trichinellida</taxon>
        <taxon>Trichinellidae</taxon>
        <taxon>Trichinella</taxon>
    </lineage>
</organism>
<dbReference type="STRING" id="268475.A0A0V1H3Q1"/>
<gene>
    <name evidence="9" type="primary">tmem208</name>
    <name evidence="9" type="ORF">T11_16134</name>
</gene>
<evidence type="ECO:0000256" key="7">
    <source>
        <dbReference type="ARBA" id="ARBA00023136"/>
    </source>
</evidence>
<dbReference type="EMBL" id="JYDP01000143">
    <property type="protein sequence ID" value="KRZ05224.1"/>
    <property type="molecule type" value="Genomic_DNA"/>
</dbReference>
<dbReference type="GO" id="GO:0005773">
    <property type="term" value="C:vacuole"/>
    <property type="evidence" value="ECO:0007669"/>
    <property type="project" value="GOC"/>
</dbReference>
<dbReference type="AlphaFoldDB" id="A0A0V1H3Q1"/>
<evidence type="ECO:0000313" key="10">
    <source>
        <dbReference type="Proteomes" id="UP000055024"/>
    </source>
</evidence>
<evidence type="ECO:0000256" key="2">
    <source>
        <dbReference type="ARBA" id="ARBA00009950"/>
    </source>
</evidence>
<comment type="caution">
    <text evidence="9">The sequence shown here is derived from an EMBL/GenBank/DDBJ whole genome shotgun (WGS) entry which is preliminary data.</text>
</comment>
<protein>
    <recommendedName>
        <fullName evidence="3">Transmembrane protein 208</fullName>
    </recommendedName>
</protein>
<feature type="region of interest" description="Disordered" evidence="8">
    <location>
        <begin position="81"/>
        <end position="102"/>
    </location>
</feature>
<dbReference type="Pfam" id="PF05620">
    <property type="entry name" value="TMEM208_SND2"/>
    <property type="match status" value="1"/>
</dbReference>
<comment type="similarity">
    <text evidence="2">Belongs to the TMEM208 family.</text>
</comment>
<keyword evidence="10" id="KW-1185">Reference proteome</keyword>
<reference evidence="9 10" key="1">
    <citation type="submission" date="2015-01" db="EMBL/GenBank/DDBJ databases">
        <title>Evolution of Trichinella species and genotypes.</title>
        <authorList>
            <person name="Korhonen P.K."/>
            <person name="Edoardo P."/>
            <person name="Giuseppe L.R."/>
            <person name="Gasser R.B."/>
        </authorList>
    </citation>
    <scope>NUCLEOTIDE SEQUENCE [LARGE SCALE GENOMIC DNA]</scope>
    <source>
        <strain evidence="9">ISS1029</strain>
    </source>
</reference>
<keyword evidence="4 9" id="KW-0812">Transmembrane</keyword>
<proteinExistence type="inferred from homology"/>
<evidence type="ECO:0000256" key="4">
    <source>
        <dbReference type="ARBA" id="ARBA00022692"/>
    </source>
</evidence>
<name>A0A0V1H3Q1_9BILA</name>
<dbReference type="PANTHER" id="PTHR13505:SF7">
    <property type="entry name" value="TRANSMEMBRANE PROTEIN 208"/>
    <property type="match status" value="1"/>
</dbReference>
<keyword evidence="6" id="KW-1133">Transmembrane helix</keyword>
<sequence length="102" mass="11693">MRYLAKPIYSDAGHLLDGGVDLNLEGGISEYCKDAIILSFILQLLSLIHAYFWALYLLCPCFIIYKLWVSVLAPWIFQPSPSEREPSAKKSMKLARKMNRLK</sequence>
<evidence type="ECO:0000256" key="8">
    <source>
        <dbReference type="SAM" id="MobiDB-lite"/>
    </source>
</evidence>
<dbReference type="PANTHER" id="PTHR13505">
    <property type="entry name" value="TRANSMEMBRANE PROTEIN 208"/>
    <property type="match status" value="1"/>
</dbReference>
<dbReference type="GO" id="GO:0005789">
    <property type="term" value="C:endoplasmic reticulum membrane"/>
    <property type="evidence" value="ECO:0007669"/>
    <property type="project" value="UniProtKB-SubCell"/>
</dbReference>
<evidence type="ECO:0000256" key="3">
    <source>
        <dbReference type="ARBA" id="ARBA00015033"/>
    </source>
</evidence>
<keyword evidence="5" id="KW-0256">Endoplasmic reticulum</keyword>
<keyword evidence="7" id="KW-0472">Membrane</keyword>
<evidence type="ECO:0000256" key="5">
    <source>
        <dbReference type="ARBA" id="ARBA00022824"/>
    </source>
</evidence>
<dbReference type="OrthoDB" id="10012212at2759"/>
<accession>A0A0V1H3Q1</accession>
<evidence type="ECO:0000256" key="1">
    <source>
        <dbReference type="ARBA" id="ARBA00004477"/>
    </source>
</evidence>
<comment type="subcellular location">
    <subcellularLocation>
        <location evidence="1">Endoplasmic reticulum membrane</location>
        <topology evidence="1">Multi-pass membrane protein</topology>
    </subcellularLocation>
</comment>
<dbReference type="GO" id="GO:0006624">
    <property type="term" value="P:vacuolar protein processing"/>
    <property type="evidence" value="ECO:0007669"/>
    <property type="project" value="TreeGrafter"/>
</dbReference>